<dbReference type="InterPro" id="IPR051943">
    <property type="entry name" value="TRAFAC_Dynamin-like_GTPase"/>
</dbReference>
<dbReference type="Proteomes" id="UP000185696">
    <property type="component" value="Unassembled WGS sequence"/>
</dbReference>
<feature type="transmembrane region" description="Helical" evidence="2">
    <location>
        <begin position="487"/>
        <end position="508"/>
    </location>
</feature>
<dbReference type="AlphaFoldDB" id="A0A7Z0WD02"/>
<dbReference type="Gene3D" id="3.40.50.300">
    <property type="entry name" value="P-loop containing nucleotide triphosphate hydrolases"/>
    <property type="match status" value="1"/>
</dbReference>
<evidence type="ECO:0000256" key="2">
    <source>
        <dbReference type="SAM" id="Phobius"/>
    </source>
</evidence>
<keyword evidence="1" id="KW-0175">Coiled coil</keyword>
<dbReference type="OrthoDB" id="4746525at2"/>
<evidence type="ECO:0000259" key="3">
    <source>
        <dbReference type="Pfam" id="PF00350"/>
    </source>
</evidence>
<dbReference type="InterPro" id="IPR045063">
    <property type="entry name" value="Dynamin_N"/>
</dbReference>
<accession>A0A7Z0WD02</accession>
<feature type="coiled-coil region" evidence="1">
    <location>
        <begin position="312"/>
        <end position="339"/>
    </location>
</feature>
<comment type="caution">
    <text evidence="4">The sequence shown here is derived from an EMBL/GenBank/DDBJ whole genome shotgun (WGS) entry which is preliminary data.</text>
</comment>
<keyword evidence="2" id="KW-1133">Transmembrane helix</keyword>
<evidence type="ECO:0000256" key="1">
    <source>
        <dbReference type="SAM" id="Coils"/>
    </source>
</evidence>
<dbReference type="PANTHER" id="PTHR43681">
    <property type="entry name" value="TRANSMEMBRANE GTPASE FZO"/>
    <property type="match status" value="1"/>
</dbReference>
<evidence type="ECO:0000313" key="5">
    <source>
        <dbReference type="Proteomes" id="UP000185696"/>
    </source>
</evidence>
<keyword evidence="5" id="KW-1185">Reference proteome</keyword>
<dbReference type="InterPro" id="IPR027417">
    <property type="entry name" value="P-loop_NTPase"/>
</dbReference>
<dbReference type="EMBL" id="MSIF01000042">
    <property type="protein sequence ID" value="OLF04553.1"/>
    <property type="molecule type" value="Genomic_DNA"/>
</dbReference>
<dbReference type="RefSeq" id="WP_075138394.1">
    <property type="nucleotide sequence ID" value="NZ_MSIF01000042.1"/>
</dbReference>
<proteinExistence type="predicted"/>
<organism evidence="4 5">
    <name type="scientific">Actinophytocola xinjiangensis</name>
    <dbReference type="NCBI Taxonomy" id="485602"/>
    <lineage>
        <taxon>Bacteria</taxon>
        <taxon>Bacillati</taxon>
        <taxon>Actinomycetota</taxon>
        <taxon>Actinomycetes</taxon>
        <taxon>Pseudonocardiales</taxon>
        <taxon>Pseudonocardiaceae</taxon>
    </lineage>
</organism>
<feature type="domain" description="Dynamin N-terminal" evidence="3">
    <location>
        <begin position="57"/>
        <end position="211"/>
    </location>
</feature>
<gene>
    <name evidence="4" type="ORF">BLA60_40395</name>
</gene>
<name>A0A7Z0WD02_9PSEU</name>
<dbReference type="SUPFAM" id="SSF52540">
    <property type="entry name" value="P-loop containing nucleoside triphosphate hydrolases"/>
    <property type="match status" value="1"/>
</dbReference>
<dbReference type="PANTHER" id="PTHR43681:SF1">
    <property type="entry name" value="SARCALUMENIN"/>
    <property type="match status" value="1"/>
</dbReference>
<keyword evidence="2" id="KW-0472">Membrane</keyword>
<evidence type="ECO:0000313" key="4">
    <source>
        <dbReference type="EMBL" id="OLF04553.1"/>
    </source>
</evidence>
<dbReference type="Pfam" id="PF00350">
    <property type="entry name" value="Dynamin_N"/>
    <property type="match status" value="1"/>
</dbReference>
<keyword evidence="2" id="KW-0812">Transmembrane</keyword>
<reference evidence="4 5" key="1">
    <citation type="submission" date="2016-12" db="EMBL/GenBank/DDBJ databases">
        <title>The draft genome sequence of Actinophytocola xinjiangensis.</title>
        <authorList>
            <person name="Wang W."/>
            <person name="Yuan L."/>
        </authorList>
    </citation>
    <scope>NUCLEOTIDE SEQUENCE [LARGE SCALE GENOMIC DNA]</scope>
    <source>
        <strain evidence="4 5">CGMCC 4.4663</strain>
    </source>
</reference>
<sequence>MTSPATTPAAPTGALPLPKQVAQAREKLLTLLREADPDAARWVEQIRERRRGKPSAVVVGETNRGKSSLVNALLGHSGLSPVDADVATATYLVFGHAQQWEARACYPGQLAPVPVDLGELVNWVSAAHQLPPGELPPRYVEVDGPLEYLEKLTIVDTPGVGGLDSVHGELAAEAAASATALLFVVDASAPFTLGELNFLATVGDRVETIVFALSKVDQYRGWRQVLEADQQLLAEHAPRFAGAKFFPVSARMYEMAAKAPNPEATAMLQERSGVPELRTALADLLVGRSVMLGEANTMRALSSALGTLNVRLEGERRALSTGEEEAESLRARKEELTTERRSSTKGWQVRMRGEIQRTRVENNHEVARQMRDLQSWFRQAIDVADRDQLKDLPAQVDAALQMVSGRISMSVSYRLNQVTETVLGELFQPDELEVIRGQFARAGGSAVVVRPADKRPPTAEDRLLVFMGVTGGFSAGKMALLPLAGAVAAPILLVPTIMIGLGAGWWLAKTRRHTADKQHMKQWLSESIADARSTLDQLVAEQLIETESQLALALDEALGRRIAGIEEELREVDKALRLDTAERNKRLAVVNKRLTEVGAGRERAEKLLSSIRSVRDRA</sequence>
<protein>
    <submittedName>
        <fullName evidence="4">Dynamin</fullName>
    </submittedName>
</protein>